<feature type="transmembrane region" description="Helical" evidence="1">
    <location>
        <begin position="48"/>
        <end position="71"/>
    </location>
</feature>
<evidence type="ECO:0000313" key="2">
    <source>
        <dbReference type="EMBL" id="MDW4573919.1"/>
    </source>
</evidence>
<feature type="transmembrane region" description="Helical" evidence="1">
    <location>
        <begin position="217"/>
        <end position="237"/>
    </location>
</feature>
<feature type="transmembrane region" description="Helical" evidence="1">
    <location>
        <begin position="186"/>
        <end position="205"/>
    </location>
</feature>
<gene>
    <name evidence="2" type="ORF">R8Z58_14145</name>
</gene>
<feature type="transmembrane region" description="Helical" evidence="1">
    <location>
        <begin position="83"/>
        <end position="103"/>
    </location>
</feature>
<evidence type="ECO:0008006" key="4">
    <source>
        <dbReference type="Google" id="ProtNLM"/>
    </source>
</evidence>
<name>A0ABU4H7Q9_9MICO</name>
<feature type="transmembrane region" description="Helical" evidence="1">
    <location>
        <begin position="21"/>
        <end position="42"/>
    </location>
</feature>
<dbReference type="Proteomes" id="UP001283109">
    <property type="component" value="Unassembled WGS sequence"/>
</dbReference>
<feature type="transmembrane region" description="Helical" evidence="1">
    <location>
        <begin position="243"/>
        <end position="266"/>
    </location>
</feature>
<keyword evidence="1" id="KW-1133">Transmembrane helix</keyword>
<proteinExistence type="predicted"/>
<sequence length="282" mass="29584">MSSPAPSTSLERTYRYLRIGIAGTVVAIFVAIAQAATTYGWLTSVSDYYYTPARNVFVGALIAVSLALFALSGRGAERALLDAAALFAPLIALVPTTVAAGAVPGVDVACSGRCFPTEYEADAANGVAVYLVLGVLVLVLALVLAALRQVSLATVWPSLLVAALVLAATGLTWAFAREAFLDQAHFVATTAFFALFAAVAVRNAFPRRGPQPSPVFRVLYTAIAVGLVLLLVLYVVLLPQADASGIPIVLIVEAAALALFFGFWVVQGIEKWSDPDPTILAR</sequence>
<accession>A0ABU4H7Q9</accession>
<evidence type="ECO:0000313" key="3">
    <source>
        <dbReference type="Proteomes" id="UP001283109"/>
    </source>
</evidence>
<comment type="caution">
    <text evidence="2">The sequence shown here is derived from an EMBL/GenBank/DDBJ whole genome shotgun (WGS) entry which is preliminary data.</text>
</comment>
<organism evidence="2 3">
    <name type="scientific">Microbacterium arthrosphaerae</name>
    <dbReference type="NCBI Taxonomy" id="792652"/>
    <lineage>
        <taxon>Bacteria</taxon>
        <taxon>Bacillati</taxon>
        <taxon>Actinomycetota</taxon>
        <taxon>Actinomycetes</taxon>
        <taxon>Micrococcales</taxon>
        <taxon>Microbacteriaceae</taxon>
        <taxon>Microbacterium</taxon>
    </lineage>
</organism>
<protein>
    <recommendedName>
        <fullName evidence="4">DUF998 domain-containing protein</fullName>
    </recommendedName>
</protein>
<keyword evidence="1" id="KW-0812">Transmembrane</keyword>
<feature type="transmembrane region" description="Helical" evidence="1">
    <location>
        <begin position="123"/>
        <end position="147"/>
    </location>
</feature>
<keyword evidence="3" id="KW-1185">Reference proteome</keyword>
<feature type="transmembrane region" description="Helical" evidence="1">
    <location>
        <begin position="154"/>
        <end position="174"/>
    </location>
</feature>
<dbReference type="RefSeq" id="WP_318354414.1">
    <property type="nucleotide sequence ID" value="NZ_JAWQEV010000004.1"/>
</dbReference>
<reference evidence="2 3" key="1">
    <citation type="submission" date="2023-11" db="EMBL/GenBank/DDBJ databases">
        <title>Draft genome sequence of Microbacterium arthrosphaerae JCM 30492.</title>
        <authorList>
            <person name="Zhang G."/>
            <person name="Ding Y."/>
        </authorList>
    </citation>
    <scope>NUCLEOTIDE SEQUENCE [LARGE SCALE GENOMIC DNA]</scope>
    <source>
        <strain evidence="2 3">JCM 30492</strain>
    </source>
</reference>
<dbReference type="EMBL" id="JAWQEV010000004">
    <property type="protein sequence ID" value="MDW4573919.1"/>
    <property type="molecule type" value="Genomic_DNA"/>
</dbReference>
<evidence type="ECO:0000256" key="1">
    <source>
        <dbReference type="SAM" id="Phobius"/>
    </source>
</evidence>
<keyword evidence="1" id="KW-0472">Membrane</keyword>